<evidence type="ECO:0000256" key="5">
    <source>
        <dbReference type="ARBA" id="ARBA00022989"/>
    </source>
</evidence>
<evidence type="ECO:0000256" key="6">
    <source>
        <dbReference type="ARBA" id="ARBA00023136"/>
    </source>
</evidence>
<evidence type="ECO:0000256" key="4">
    <source>
        <dbReference type="ARBA" id="ARBA00022692"/>
    </source>
</evidence>
<feature type="transmembrane region" description="Helical" evidence="8">
    <location>
        <begin position="290"/>
        <end position="311"/>
    </location>
</feature>
<feature type="transmembrane region" description="Helical" evidence="8">
    <location>
        <begin position="348"/>
        <end position="367"/>
    </location>
</feature>
<sequence length="460" mass="50569">MIEHSEPLNFSLEINHPITMTNDTNSSDTLDGNVAWILIAACFTWLMTPGIGLFYSGLARRKNALSLIMLCFLTIPIVSTQWFIWGYSLAFSRNASPYVGSFQNIFFSNLDWDSGPTNSSRNIPEFLFAFYECMFAILASAIIIGGAAERIRIFPTIMFTFFWSTLVYDVIASWCWSTNGWFAEWGTLDYAGGLPVHISSGTAALVFCLIVGRRLENNGLRSHRVIDVVPHNIINVVIGTVFLWFGWFGFNGGSALAANKRSIMACIVTNLSASLGGLTWMFIDFWRNENLYAVSFCSGAISGLVTITSGAGYVSPLSAVVFGIVGGSVCNCVARLKFALNVDDSMDVFAIHCVGGLLGNILTGIFADKNIASLSGEIILGGALINGNYYQIWIQLKTSLIGIVYSFLVTIVILYFIEYLLRCRLRLNPAGELDGTDLTEHGESAYCFADSPEENFVRIN</sequence>
<feature type="transmembrane region" description="Helical" evidence="8">
    <location>
        <begin position="34"/>
        <end position="55"/>
    </location>
</feature>
<evidence type="ECO:0000256" key="7">
    <source>
        <dbReference type="ARBA" id="ARBA00023177"/>
    </source>
</evidence>
<keyword evidence="11" id="KW-1185">Reference proteome</keyword>
<dbReference type="NCBIfam" id="TIGR00836">
    <property type="entry name" value="amt"/>
    <property type="match status" value="1"/>
</dbReference>
<dbReference type="InterPro" id="IPR018047">
    <property type="entry name" value="Ammonium_transpt_CS"/>
</dbReference>
<dbReference type="OrthoDB" id="534912at2759"/>
<feature type="transmembrane region" description="Helical" evidence="8">
    <location>
        <begin position="194"/>
        <end position="212"/>
    </location>
</feature>
<feature type="transmembrane region" description="Helical" evidence="8">
    <location>
        <begin position="67"/>
        <end position="87"/>
    </location>
</feature>
<dbReference type="Proteomes" id="UP000789759">
    <property type="component" value="Unassembled WGS sequence"/>
</dbReference>
<feature type="transmembrane region" description="Helical" evidence="8">
    <location>
        <begin position="262"/>
        <end position="283"/>
    </location>
</feature>
<name>A0A9N9FH40_9GLOM</name>
<evidence type="ECO:0000256" key="2">
    <source>
        <dbReference type="ARBA" id="ARBA00005887"/>
    </source>
</evidence>
<reference evidence="10" key="1">
    <citation type="submission" date="2021-06" db="EMBL/GenBank/DDBJ databases">
        <authorList>
            <person name="Kallberg Y."/>
            <person name="Tangrot J."/>
            <person name="Rosling A."/>
        </authorList>
    </citation>
    <scope>NUCLEOTIDE SEQUENCE</scope>
    <source>
        <strain evidence="10">FL966</strain>
    </source>
</reference>
<dbReference type="PANTHER" id="PTHR43029:SF10">
    <property type="entry name" value="AMMONIUM TRANSPORTER MEP2"/>
    <property type="match status" value="1"/>
</dbReference>
<dbReference type="GO" id="GO:0008519">
    <property type="term" value="F:ammonium channel activity"/>
    <property type="evidence" value="ECO:0007669"/>
    <property type="project" value="InterPro"/>
</dbReference>
<accession>A0A9N9FH40</accession>
<dbReference type="PANTHER" id="PTHR43029">
    <property type="entry name" value="AMMONIUM TRANSPORTER MEP2"/>
    <property type="match status" value="1"/>
</dbReference>
<evidence type="ECO:0000256" key="1">
    <source>
        <dbReference type="ARBA" id="ARBA00004141"/>
    </source>
</evidence>
<proteinExistence type="inferred from homology"/>
<dbReference type="SUPFAM" id="SSF111352">
    <property type="entry name" value="Ammonium transporter"/>
    <property type="match status" value="1"/>
</dbReference>
<comment type="caution">
    <text evidence="10">The sequence shown here is derived from an EMBL/GenBank/DDBJ whole genome shotgun (WGS) entry which is preliminary data.</text>
</comment>
<evidence type="ECO:0000313" key="11">
    <source>
        <dbReference type="Proteomes" id="UP000789759"/>
    </source>
</evidence>
<feature type="transmembrane region" description="Helical" evidence="8">
    <location>
        <begin position="399"/>
        <end position="417"/>
    </location>
</feature>
<dbReference type="Pfam" id="PF00909">
    <property type="entry name" value="Ammonium_transp"/>
    <property type="match status" value="1"/>
</dbReference>
<evidence type="ECO:0000256" key="3">
    <source>
        <dbReference type="ARBA" id="ARBA00022448"/>
    </source>
</evidence>
<evidence type="ECO:0000259" key="9">
    <source>
        <dbReference type="Pfam" id="PF00909"/>
    </source>
</evidence>
<organism evidence="10 11">
    <name type="scientific">Cetraspora pellucida</name>
    <dbReference type="NCBI Taxonomy" id="1433469"/>
    <lineage>
        <taxon>Eukaryota</taxon>
        <taxon>Fungi</taxon>
        <taxon>Fungi incertae sedis</taxon>
        <taxon>Mucoromycota</taxon>
        <taxon>Glomeromycotina</taxon>
        <taxon>Glomeromycetes</taxon>
        <taxon>Diversisporales</taxon>
        <taxon>Gigasporaceae</taxon>
        <taxon>Cetraspora</taxon>
    </lineage>
</organism>
<comment type="similarity">
    <text evidence="2 8">Belongs to the ammonia transporter channel (TC 1.A.11.2) family.</text>
</comment>
<dbReference type="InterPro" id="IPR024041">
    <property type="entry name" value="NH4_transpt_AmtB-like_dom"/>
</dbReference>
<dbReference type="PROSITE" id="PS01219">
    <property type="entry name" value="AMMONIUM_TRANSP"/>
    <property type="match status" value="1"/>
</dbReference>
<keyword evidence="7 8" id="KW-0924">Ammonia transport</keyword>
<dbReference type="AlphaFoldDB" id="A0A9N9FH40"/>
<feature type="transmembrane region" description="Helical" evidence="8">
    <location>
        <begin position="233"/>
        <end position="250"/>
    </location>
</feature>
<keyword evidence="6 8" id="KW-0472">Membrane</keyword>
<dbReference type="EMBL" id="CAJVQA010002014">
    <property type="protein sequence ID" value="CAG8533731.1"/>
    <property type="molecule type" value="Genomic_DNA"/>
</dbReference>
<evidence type="ECO:0000313" key="10">
    <source>
        <dbReference type="EMBL" id="CAG8533731.1"/>
    </source>
</evidence>
<dbReference type="Gene3D" id="1.10.3430.10">
    <property type="entry name" value="Ammonium transporter AmtB like domains"/>
    <property type="match status" value="1"/>
</dbReference>
<dbReference type="InterPro" id="IPR029020">
    <property type="entry name" value="Ammonium/urea_transptr"/>
</dbReference>
<feature type="domain" description="Ammonium transporter AmtB-like" evidence="9">
    <location>
        <begin position="35"/>
        <end position="446"/>
    </location>
</feature>
<evidence type="ECO:0000256" key="8">
    <source>
        <dbReference type="RuleBase" id="RU362002"/>
    </source>
</evidence>
<keyword evidence="5 8" id="KW-1133">Transmembrane helix</keyword>
<gene>
    <name evidence="10" type="ORF">CPELLU_LOCUS3967</name>
</gene>
<dbReference type="InterPro" id="IPR001905">
    <property type="entry name" value="Ammonium_transpt"/>
</dbReference>
<keyword evidence="3 8" id="KW-0813">Transport</keyword>
<feature type="transmembrane region" description="Helical" evidence="8">
    <location>
        <begin position="126"/>
        <end position="146"/>
    </location>
</feature>
<feature type="transmembrane region" description="Helical" evidence="8">
    <location>
        <begin position="153"/>
        <end position="174"/>
    </location>
</feature>
<dbReference type="GO" id="GO:0005886">
    <property type="term" value="C:plasma membrane"/>
    <property type="evidence" value="ECO:0007669"/>
    <property type="project" value="UniProtKB-SubCell"/>
</dbReference>
<protein>
    <recommendedName>
        <fullName evidence="8">Ammonium transporter</fullName>
    </recommendedName>
</protein>
<keyword evidence="4 8" id="KW-0812">Transmembrane</keyword>
<comment type="subcellular location">
    <subcellularLocation>
        <location evidence="8">Cell membrane</location>
        <topology evidence="8">Multi-pass membrane protein</topology>
    </subcellularLocation>
    <subcellularLocation>
        <location evidence="1">Membrane</location>
        <topology evidence="1">Multi-pass membrane protein</topology>
    </subcellularLocation>
</comment>